<reference evidence="2" key="1">
    <citation type="submission" date="2021-02" db="EMBL/GenBank/DDBJ databases">
        <authorList>
            <person name="Steward A R."/>
        </authorList>
    </citation>
    <scope>NUCLEOTIDE SEQUENCE</scope>
</reference>
<dbReference type="Proteomes" id="UP000663880">
    <property type="component" value="Unassembled WGS sequence"/>
</dbReference>
<evidence type="ECO:0000256" key="1">
    <source>
        <dbReference type="SAM" id="MobiDB-lite"/>
    </source>
</evidence>
<proteinExistence type="predicted"/>
<sequence>MQFNQPINNGFQNEQFCPYYAPPLPYTDIVGEGNVASLMFPDGSVQFFFIPTHKRERRFYPYHPCFGQVQGPVEAWFIRQMSTPTNPNAMENMQYGDPSLRSYYASKPNLDLVPEKPYYQKFHSDNVTSTTDIHYFFPRKTTLKHSAFVQVEHPAKYSICSQTDYIDETCFCPKKSKNKCEYTTIDSSSAMSIDEEAQTKERRKKDAKVRFKTSKSRERKICYCKHKHDRGVDQSDKKISTYTDQSINCAGATSQNSQTPRKGSNSSIKPNLPKSNSKTSCDSCCGTCFYCVTDCTSDGF</sequence>
<keyword evidence="3" id="KW-1185">Reference proteome</keyword>
<protein>
    <submittedName>
        <fullName evidence="2">Uncharacterized protein</fullName>
    </submittedName>
</protein>
<feature type="compositionally biased region" description="Basic residues" evidence="1">
    <location>
        <begin position="201"/>
        <end position="212"/>
    </location>
</feature>
<evidence type="ECO:0000313" key="3">
    <source>
        <dbReference type="Proteomes" id="UP000663880"/>
    </source>
</evidence>
<organism evidence="2 3">
    <name type="scientific">Pieris macdunnoughi</name>
    <dbReference type="NCBI Taxonomy" id="345717"/>
    <lineage>
        <taxon>Eukaryota</taxon>
        <taxon>Metazoa</taxon>
        <taxon>Ecdysozoa</taxon>
        <taxon>Arthropoda</taxon>
        <taxon>Hexapoda</taxon>
        <taxon>Insecta</taxon>
        <taxon>Pterygota</taxon>
        <taxon>Neoptera</taxon>
        <taxon>Endopterygota</taxon>
        <taxon>Lepidoptera</taxon>
        <taxon>Glossata</taxon>
        <taxon>Ditrysia</taxon>
        <taxon>Papilionoidea</taxon>
        <taxon>Pieridae</taxon>
        <taxon>Pierinae</taxon>
        <taxon>Pieris</taxon>
    </lineage>
</organism>
<feature type="region of interest" description="Disordered" evidence="1">
    <location>
        <begin position="193"/>
        <end position="212"/>
    </location>
</feature>
<evidence type="ECO:0000313" key="2">
    <source>
        <dbReference type="EMBL" id="CAF4827297.1"/>
    </source>
</evidence>
<dbReference type="EMBL" id="CAJOBZ010000009">
    <property type="protein sequence ID" value="CAF4827297.1"/>
    <property type="molecule type" value="Genomic_DNA"/>
</dbReference>
<dbReference type="AlphaFoldDB" id="A0A821QM00"/>
<comment type="caution">
    <text evidence="2">The sequence shown here is derived from an EMBL/GenBank/DDBJ whole genome shotgun (WGS) entry which is preliminary data.</text>
</comment>
<gene>
    <name evidence="2" type="ORF">PMACD_LOCUS5006</name>
</gene>
<accession>A0A821QM00</accession>
<dbReference type="OrthoDB" id="7367257at2759"/>
<name>A0A821QM00_9NEOP</name>
<feature type="region of interest" description="Disordered" evidence="1">
    <location>
        <begin position="250"/>
        <end position="281"/>
    </location>
</feature>